<accession>A0AAD7HTU4</accession>
<evidence type="ECO:0000256" key="1">
    <source>
        <dbReference type="SAM" id="MobiDB-lite"/>
    </source>
</evidence>
<organism evidence="2 3">
    <name type="scientific">Mycena maculata</name>
    <dbReference type="NCBI Taxonomy" id="230809"/>
    <lineage>
        <taxon>Eukaryota</taxon>
        <taxon>Fungi</taxon>
        <taxon>Dikarya</taxon>
        <taxon>Basidiomycota</taxon>
        <taxon>Agaricomycotina</taxon>
        <taxon>Agaricomycetes</taxon>
        <taxon>Agaricomycetidae</taxon>
        <taxon>Agaricales</taxon>
        <taxon>Marasmiineae</taxon>
        <taxon>Mycenaceae</taxon>
        <taxon>Mycena</taxon>
    </lineage>
</organism>
<evidence type="ECO:0000313" key="2">
    <source>
        <dbReference type="EMBL" id="KAJ7727423.1"/>
    </source>
</evidence>
<gene>
    <name evidence="2" type="ORF">DFH07DRAFT_782474</name>
</gene>
<sequence>MTVPRAEPQNLTPPLGEEAQEGKERNNNTARNSPTEPKTSPTQTCNRFNILLASAPMLFDAGFLDLALPLEDVAWYAIRSSEEESELESEMEDEVRSDSDAAVVFGTSAARLFHDLVLDTLRHVRHASGGAMARSTASMADIIAPFRVQPIEGIRARIRVCTVILVPLPARPFALRTLPFSPRKHHSVEVSHPGCLEAIQVLLKVLEKSSELLEFGILLPNEEDGIQDTPGGIEETGFVECIEKMEEVDGHDVEGKRKGAKKEV</sequence>
<feature type="compositionally biased region" description="Polar residues" evidence="1">
    <location>
        <begin position="27"/>
        <end position="43"/>
    </location>
</feature>
<dbReference type="AlphaFoldDB" id="A0AAD7HTU4"/>
<evidence type="ECO:0000313" key="3">
    <source>
        <dbReference type="Proteomes" id="UP001215280"/>
    </source>
</evidence>
<dbReference type="Proteomes" id="UP001215280">
    <property type="component" value="Unassembled WGS sequence"/>
</dbReference>
<proteinExistence type="predicted"/>
<dbReference type="EMBL" id="JARJLG010000212">
    <property type="protein sequence ID" value="KAJ7727423.1"/>
    <property type="molecule type" value="Genomic_DNA"/>
</dbReference>
<feature type="region of interest" description="Disordered" evidence="1">
    <location>
        <begin position="1"/>
        <end position="43"/>
    </location>
</feature>
<comment type="caution">
    <text evidence="2">The sequence shown here is derived from an EMBL/GenBank/DDBJ whole genome shotgun (WGS) entry which is preliminary data.</text>
</comment>
<name>A0AAD7HTU4_9AGAR</name>
<keyword evidence="3" id="KW-1185">Reference proteome</keyword>
<reference evidence="2" key="1">
    <citation type="submission" date="2023-03" db="EMBL/GenBank/DDBJ databases">
        <title>Massive genome expansion in bonnet fungi (Mycena s.s.) driven by repeated elements and novel gene families across ecological guilds.</title>
        <authorList>
            <consortium name="Lawrence Berkeley National Laboratory"/>
            <person name="Harder C.B."/>
            <person name="Miyauchi S."/>
            <person name="Viragh M."/>
            <person name="Kuo A."/>
            <person name="Thoen E."/>
            <person name="Andreopoulos B."/>
            <person name="Lu D."/>
            <person name="Skrede I."/>
            <person name="Drula E."/>
            <person name="Henrissat B."/>
            <person name="Morin E."/>
            <person name="Kohler A."/>
            <person name="Barry K."/>
            <person name="LaButti K."/>
            <person name="Morin E."/>
            <person name="Salamov A."/>
            <person name="Lipzen A."/>
            <person name="Mereny Z."/>
            <person name="Hegedus B."/>
            <person name="Baldrian P."/>
            <person name="Stursova M."/>
            <person name="Weitz H."/>
            <person name="Taylor A."/>
            <person name="Grigoriev I.V."/>
            <person name="Nagy L.G."/>
            <person name="Martin F."/>
            <person name="Kauserud H."/>
        </authorList>
    </citation>
    <scope>NUCLEOTIDE SEQUENCE</scope>
    <source>
        <strain evidence="2">CBHHK188m</strain>
    </source>
</reference>
<protein>
    <submittedName>
        <fullName evidence="2">Uncharacterized protein</fullName>
    </submittedName>
</protein>